<dbReference type="PROSITE" id="PS51257">
    <property type="entry name" value="PROKAR_LIPOPROTEIN"/>
    <property type="match status" value="1"/>
</dbReference>
<dbReference type="PANTHER" id="PTHR36051">
    <property type="entry name" value="DYNAMIN"/>
    <property type="match status" value="1"/>
</dbReference>
<proteinExistence type="predicted"/>
<keyword evidence="3" id="KW-1185">Reference proteome</keyword>
<protein>
    <submittedName>
        <fullName evidence="2">Dynamin-like 120 kDa isoform 1</fullName>
    </submittedName>
</protein>
<comment type="caution">
    <text evidence="2">The sequence shown here is derived from an EMBL/GenBank/DDBJ whole genome shotgun (WGS) entry which is preliminary data.</text>
</comment>
<dbReference type="OrthoDB" id="514637at2759"/>
<feature type="compositionally biased region" description="Low complexity" evidence="1">
    <location>
        <begin position="172"/>
        <end position="207"/>
    </location>
</feature>
<reference evidence="2 3" key="1">
    <citation type="journal article" date="2018" name="Plant J.">
        <title>Genome sequences of Chlorella sorokiniana UTEX 1602 and Micractinium conductrix SAG 241.80: implications to maltose excretion by a green alga.</title>
        <authorList>
            <person name="Arriola M.B."/>
            <person name="Velmurugan N."/>
            <person name="Zhang Y."/>
            <person name="Plunkett M.H."/>
            <person name="Hondzo H."/>
            <person name="Barney B.M."/>
        </authorList>
    </citation>
    <scope>NUCLEOTIDE SEQUENCE [LARGE SCALE GENOMIC DNA]</scope>
    <source>
        <strain evidence="3">UTEX 1602</strain>
    </source>
</reference>
<dbReference type="STRING" id="3076.A0A2P6TQL7"/>
<dbReference type="PANTHER" id="PTHR36051:SF2">
    <property type="entry name" value="DYNAMIN"/>
    <property type="match status" value="1"/>
</dbReference>
<feature type="compositionally biased region" description="Gly residues" evidence="1">
    <location>
        <begin position="135"/>
        <end position="146"/>
    </location>
</feature>
<evidence type="ECO:0000313" key="2">
    <source>
        <dbReference type="EMBL" id="PRW56292.1"/>
    </source>
</evidence>
<dbReference type="EMBL" id="LHPG02000009">
    <property type="protein sequence ID" value="PRW56292.1"/>
    <property type="molecule type" value="Genomic_DNA"/>
</dbReference>
<name>A0A2P6TQL7_CHLSO</name>
<gene>
    <name evidence="2" type="ORF">C2E21_5269</name>
</gene>
<evidence type="ECO:0000313" key="3">
    <source>
        <dbReference type="Proteomes" id="UP000239899"/>
    </source>
</evidence>
<accession>A0A2P6TQL7</accession>
<organism evidence="2 3">
    <name type="scientific">Chlorella sorokiniana</name>
    <name type="common">Freshwater green alga</name>
    <dbReference type="NCBI Taxonomy" id="3076"/>
    <lineage>
        <taxon>Eukaryota</taxon>
        <taxon>Viridiplantae</taxon>
        <taxon>Chlorophyta</taxon>
        <taxon>core chlorophytes</taxon>
        <taxon>Trebouxiophyceae</taxon>
        <taxon>Chlorellales</taxon>
        <taxon>Chlorellaceae</taxon>
        <taxon>Chlorella clade</taxon>
        <taxon>Chlorella</taxon>
    </lineage>
</organism>
<sequence>MPVELRVGSTGAGLFVGCGAGIGIVTPLSLHAVPVLGQLAASLSTSLSTLNSATGGVTSAARRHVRALGVPGLDIGFGCGIMLGYGWGAGLMLKPSALSSLTATLQSAGRAVTERLPQPVQAALAQRQAQQHASGGWGGSPAGLGGAAASSTGVGLQDLQQQRGLAADQAHSLSPSRESSGSAASPEGTQQSQQQQRQQHEQQQQQEKQQELASTRQELAELARLVLKQQNQLGDLQEQLGGLQAAVCKLDAAAPGCKRTR</sequence>
<dbReference type="AlphaFoldDB" id="A0A2P6TQL7"/>
<evidence type="ECO:0000256" key="1">
    <source>
        <dbReference type="SAM" id="MobiDB-lite"/>
    </source>
</evidence>
<dbReference type="Proteomes" id="UP000239899">
    <property type="component" value="Unassembled WGS sequence"/>
</dbReference>
<feature type="compositionally biased region" description="Low complexity" evidence="1">
    <location>
        <begin position="122"/>
        <end position="134"/>
    </location>
</feature>
<feature type="region of interest" description="Disordered" evidence="1">
    <location>
        <begin position="122"/>
        <end position="214"/>
    </location>
</feature>